<evidence type="ECO:0000313" key="1">
    <source>
        <dbReference type="EMBL" id="KAI9907920.1"/>
    </source>
</evidence>
<gene>
    <name evidence="1" type="ORF">PsorP6_004296</name>
</gene>
<sequence length="2441" mass="277420">MTRARVTCVLLLWLLCVSDSFASVSYASARQNLTAFQKQWIDPDTDPKFYTAFVPKGPYQFGGNLSYNHEFTLIFSDEFNDSKRTFEAGFDAKWTAVDIRDKTNMGQHYFLPQAVQIDKGNLIITTTKPTHRYRGAKYVSGSAQTWNKFCYTGGFIEVKAILPGKWGIPGTWPAIWIMGNLGRAAFLGSQDGTWPWSFDMCAPYVEKIEKVKQKINACGNLTNKHDKYSYPEAYGLHPFQGRGATEIDVIEAQIRSRDQPAFISTSLQIRPSLLDDMRPASENLPGPGQWYQGLKFGEYTHINSEYYGELGLDSISALTQLESNSFTAYHLYRLDWSPGPEGYIRWWMDDNFLFEIPGSALNKWVENVPPRQIPVEPSYLILSTAVSEKFSPPCSGQICDSLWPSNFTIDYVRVYQGNPNRYTSVGCNPEAYPTIEWIFAHPVEYGLPWYVSLRIDIGLLHLFAFLNALVGLSMLFYGTSHPKMMSTYASSLWLAASFYGALSPIAPDVLGWVQTAIACLCGLVLGGLCCLIYPISFGAMLGLYGGVIVSQFVSLLSTRVITAALVSIGIVLGCTPQIDTKHIVILSTTWLGSLAFVLSVSLWVSEGDIAENAWNLAGFIFNGNRRNRAGFCSEHCLTMYVLLVLLSSVTTAYAYYRMRGVYLRNNAIKARKAKFPPVSASSDARSWRPQMDETLGVEKQHTMNFFSPSKLPHNMQQFSTIFRIAVNVQRSFGFQVDNFRNQTEHIVVLLANHTRKSGNPYRKLHDLVFSNYNQWCTKLLISPLHWSEACVPQGGLTTVDEISVDLCLFFFIWGEASNLRHSPEFLCFLFHKMKEEFPSVRHSEREAGYFLDTVVTPVYGLLKSEMTSTFDHEDRHNYDDFNEFFWSKECLEYDYKHEEVLDMASPNPSVMFQQRKQKREGLGGLRSQHSLTNGARSTKGFNKRQSIAEGFTGSTKTFLEKRTWLLPLRAFNRIFTFHVISFHFLAVLAFANQQEMNLAESCKIVSSTFITPILLGILRDGLDLFAVYHVHQKAFASARCVLRMLLHLTLGVVASMLYWYAWAYGSSWWQLYYLVMLAIHVPGLLNCMMQVMPGLRNWTRHTTFLPIAFVRNLLSPMPHLYVGDNVLDPAFLSFGYQCFWLSQLAWKLYFSYKFEIYPLVVPSLLLYADHVENHVSMLTTVFLIFLNWIPFFLIFCVDITIWNSIWMAFTGTFVGFSLHIGEIRNFTRVRSAFSRAVDAFNAKVIARNSKTGLEISESTETLYGSTAVGHEVLDRVAGNADPTARILSQRRTSTHDDETPLLSFSRRKQTPMERQAARRRKWLSFSVVWDTIIESMRADDLISNQEKALLLFHRLEGYQREIYLPQFQLAGCFESFTSTIVDIYSSHDGNVSERLLQDKLLEILSDQPMVEETVEEIWELTNWVLGNVLGPCHANDVKFITSVLTSWAARGAFRALKLQKLAACCRALAGLVSLLKSNIRTWKNTAQVIPVRKAPSDYASYEFPQQSSSYRPAPSGLTKSASTTGLSSLGLEPPRRSRGSGVARIARMQQQTHKPAGSHGKATHSIPSACITQIRERVRTFLNLGKEMLAQVHEQDPVYLESKSISDRLTWILTQERGFMWDDNYTGEQLTLTAFETHTDVVLSHLHSLLTLHKIDAEPQSYDARRRLLFFVNSLFMDMPVAPLLEEMKSWSVITPFYAEDILYSRKDLESKQDGLDVHTLLFLQTLYKRDWENFLERVKPKKNIWKDPNTAMELRMWASLRGQTLARTVQGMMYGEAAIRLLAEIEQVPPQTLEDLINTKFSYVVACQIYGRQKKNNDPKANDIDFLLHRFPNLRVAYIDEVRVNYQKEQSYFSIYKFEAKLAQGAAEQSLSRDVYRMSQHLDFFKLLSFYYNHVGFYLSTSIIIWTVYFLLYCNLLRSLLSLEGVGGREPVLLSTLQLMLGSVAFFTTAPLLTTISVERGFKAALNEVLILFVTGGPLYFLFHIGTKWFYFGQTILAGGAKYRATGRGFVTKHSSFDELYRFYASSHLYTAVEIAVGLTVYFIFTINQQYASTTWSLWLVFLSWYWSPFWFNPLSFEWSDVMEDFRLWFKWMRGDGGNPNQSWEAWFKEENAYFATLRPWAKACVTMKGWLFALTALALASTGDEYHSIVKQSTWLPLAICCAMAAIYMSVEALFSTSSRSFGETGLVRFLKLLSMLVLVTGLVLAFIYVDGMWQCLLSMGYLAAALGSWALVLLGTNSRLVRSLYFVQDAALGLVSLSFIVLLAALYVPGKIQTWLLYNNALSRGVVIENILRANSSNDERDDELSVQQMRSIIMEQQRLLNALTTSGSETNVPDAAKKGDLMHALSDNTLNAVLRNMSESELTAVQDSSSRLQAIMSEEERKAAQRKQHQAEQRLAEAGLNPSLSRTRRALSTNDFSALPMQDAATSRASEYMQPRI</sequence>
<proteinExistence type="predicted"/>
<dbReference type="Proteomes" id="UP001163321">
    <property type="component" value="Chromosome 8"/>
</dbReference>
<evidence type="ECO:0000313" key="2">
    <source>
        <dbReference type="Proteomes" id="UP001163321"/>
    </source>
</evidence>
<protein>
    <submittedName>
        <fullName evidence="1">Uncharacterized protein</fullName>
    </submittedName>
</protein>
<reference evidence="1 2" key="1">
    <citation type="journal article" date="2022" name="bioRxiv">
        <title>The genome of the oomycete Peronosclerospora sorghi, a cosmopolitan pathogen of maize and sorghum, is inflated with dispersed pseudogenes.</title>
        <authorList>
            <person name="Fletcher K."/>
            <person name="Martin F."/>
            <person name="Isakeit T."/>
            <person name="Cavanaugh K."/>
            <person name="Magill C."/>
            <person name="Michelmore R."/>
        </authorList>
    </citation>
    <scope>NUCLEOTIDE SEQUENCE [LARGE SCALE GENOMIC DNA]</scope>
    <source>
        <strain evidence="1">P6</strain>
    </source>
</reference>
<name>A0ACC0VNL0_9STRA</name>
<dbReference type="EMBL" id="CM047587">
    <property type="protein sequence ID" value="KAI9907920.1"/>
    <property type="molecule type" value="Genomic_DNA"/>
</dbReference>
<organism evidence="1 2">
    <name type="scientific">Peronosclerospora sorghi</name>
    <dbReference type="NCBI Taxonomy" id="230839"/>
    <lineage>
        <taxon>Eukaryota</taxon>
        <taxon>Sar</taxon>
        <taxon>Stramenopiles</taxon>
        <taxon>Oomycota</taxon>
        <taxon>Peronosporomycetes</taxon>
        <taxon>Peronosporales</taxon>
        <taxon>Peronosporaceae</taxon>
        <taxon>Peronosclerospora</taxon>
    </lineage>
</organism>
<accession>A0ACC0VNL0</accession>
<comment type="caution">
    <text evidence="1">The sequence shown here is derived from an EMBL/GenBank/DDBJ whole genome shotgun (WGS) entry which is preliminary data.</text>
</comment>
<keyword evidence="2" id="KW-1185">Reference proteome</keyword>